<proteinExistence type="predicted"/>
<accession>A0A6J4HDC7</accession>
<protein>
    <submittedName>
        <fullName evidence="2">Uncharacterized protein</fullName>
    </submittedName>
</protein>
<feature type="compositionally biased region" description="Basic residues" evidence="1">
    <location>
        <begin position="91"/>
        <end position="103"/>
    </location>
</feature>
<evidence type="ECO:0000256" key="1">
    <source>
        <dbReference type="SAM" id="MobiDB-lite"/>
    </source>
</evidence>
<feature type="compositionally biased region" description="Basic residues" evidence="1">
    <location>
        <begin position="28"/>
        <end position="38"/>
    </location>
</feature>
<feature type="non-terminal residue" evidence="2">
    <location>
        <position position="1"/>
    </location>
</feature>
<evidence type="ECO:0000313" key="2">
    <source>
        <dbReference type="EMBL" id="CAA9219935.1"/>
    </source>
</evidence>
<feature type="region of interest" description="Disordered" evidence="1">
    <location>
        <begin position="1"/>
        <end position="103"/>
    </location>
</feature>
<gene>
    <name evidence="2" type="ORF">AVDCRST_MAG10-619</name>
</gene>
<dbReference type="EMBL" id="CADCTB010000039">
    <property type="protein sequence ID" value="CAA9219935.1"/>
    <property type="molecule type" value="Genomic_DNA"/>
</dbReference>
<feature type="non-terminal residue" evidence="2">
    <location>
        <position position="103"/>
    </location>
</feature>
<reference evidence="2" key="1">
    <citation type="submission" date="2020-02" db="EMBL/GenBank/DDBJ databases">
        <authorList>
            <person name="Meier V. D."/>
        </authorList>
    </citation>
    <scope>NUCLEOTIDE SEQUENCE</scope>
    <source>
        <strain evidence="2">AVDCRST_MAG10</strain>
    </source>
</reference>
<name>A0A6J4HDC7_9ACTN</name>
<organism evidence="2">
    <name type="scientific">uncultured Acidimicrobiales bacterium</name>
    <dbReference type="NCBI Taxonomy" id="310071"/>
    <lineage>
        <taxon>Bacteria</taxon>
        <taxon>Bacillati</taxon>
        <taxon>Actinomycetota</taxon>
        <taxon>Acidimicrobiia</taxon>
        <taxon>Acidimicrobiales</taxon>
        <taxon>environmental samples</taxon>
    </lineage>
</organism>
<sequence>ERPAADRPRGRVRLRPAVRGPGLDTRAHPPRGARRRTGGQRGCHQPERPVPLGGGLAPRGSGPLRRRRLPGEGRLGGRPAGHRRGSDSPRRGARRRRATGPTL</sequence>
<dbReference type="AlphaFoldDB" id="A0A6J4HDC7"/>